<proteinExistence type="predicted"/>
<dbReference type="SUPFAM" id="SSF53300">
    <property type="entry name" value="vWA-like"/>
    <property type="match status" value="1"/>
</dbReference>
<dbReference type="EMBL" id="CP043494">
    <property type="protein sequence ID" value="WNG45579.1"/>
    <property type="molecule type" value="Genomic_DNA"/>
</dbReference>
<evidence type="ECO:0000313" key="3">
    <source>
        <dbReference type="Proteomes" id="UP001611383"/>
    </source>
</evidence>
<reference evidence="2 3" key="1">
    <citation type="submission" date="2019-08" db="EMBL/GenBank/DDBJ databases">
        <title>Archangium and Cystobacter genomes.</title>
        <authorList>
            <person name="Chen I.-C.K."/>
            <person name="Wielgoss S."/>
        </authorList>
    </citation>
    <scope>NUCLEOTIDE SEQUENCE [LARGE SCALE GENOMIC DNA]</scope>
    <source>
        <strain evidence="2 3">Cbm 6</strain>
    </source>
</reference>
<dbReference type="Proteomes" id="UP001611383">
    <property type="component" value="Chromosome"/>
</dbReference>
<dbReference type="Gene3D" id="3.40.50.410">
    <property type="entry name" value="von Willebrand factor, type A domain"/>
    <property type="match status" value="1"/>
</dbReference>
<accession>A0ABY9WP51</accession>
<keyword evidence="3" id="KW-1185">Reference proteome</keyword>
<keyword evidence="1" id="KW-0812">Transmembrane</keyword>
<dbReference type="InterPro" id="IPR036465">
    <property type="entry name" value="vWFA_dom_sf"/>
</dbReference>
<evidence type="ECO:0000313" key="2">
    <source>
        <dbReference type="EMBL" id="WNG45579.1"/>
    </source>
</evidence>
<name>A0ABY9WP51_9BACT</name>
<dbReference type="RefSeq" id="WP_395820696.1">
    <property type="nucleotide sequence ID" value="NZ_CP043494.1"/>
</dbReference>
<gene>
    <name evidence="2" type="ORF">F0U60_16840</name>
</gene>
<feature type="transmembrane region" description="Helical" evidence="1">
    <location>
        <begin position="554"/>
        <end position="575"/>
    </location>
</feature>
<keyword evidence="1" id="KW-1133">Transmembrane helix</keyword>
<protein>
    <submittedName>
        <fullName evidence="2">VWA domain-containing protein</fullName>
    </submittedName>
</protein>
<organism evidence="2 3">
    <name type="scientific">Archangium minus</name>
    <dbReference type="NCBI Taxonomy" id="83450"/>
    <lineage>
        <taxon>Bacteria</taxon>
        <taxon>Pseudomonadati</taxon>
        <taxon>Myxococcota</taxon>
        <taxon>Myxococcia</taxon>
        <taxon>Myxococcales</taxon>
        <taxon>Cystobacterineae</taxon>
        <taxon>Archangiaceae</taxon>
        <taxon>Archangium</taxon>
    </lineage>
</organism>
<evidence type="ECO:0000256" key="1">
    <source>
        <dbReference type="SAM" id="Phobius"/>
    </source>
</evidence>
<sequence>MTLAQLVLPLLLSGAAGGGHEIVLILDNSCSMGVESRDDQGRRIPPNDPERAAVLGTLVVEGLARGSADRVDVLAFGDGKDAPPRPARSADDIRALPYSNGTYFRRPLEEAGNRLRGSALQKRLFLFFTDGIPEDLRDPSEGPRSLGLSESAEFETLVIGLFGSDEVRQTGEQFLRPLARDPQKDLIFVETPREVIGAFTRGYAHVLGSRPETGSLSPGQSKTFEVGKYVVEVLVATASASPGPAYTAKLEGPGGDVPAQASGDNGCPPGVRYAGAPKLCQPPHRHYQVFRAPNSPDQRSTWTLSLPKGSGAIDYGLILRYDLEASLAVPTTARVGETVKLDARLLFRGKTFDDETFFQADGFTAVATIEGKEVPLRHEGGGRFVADWTPSEPSQEGASTPVRVTFRNAWMEQSARRAVQVEGFLDFALVPNPASLDFGTWRGERNETRRCSLVDLSRSTNADRIPIQCTAQGAVEGGVLSCAPVAGSEADLGGGRKGQPLKYEVCFAAESCCGDIAPSGIGVLFAASHPHYAAAAVTVPTLVRVSETGWLRCWWPWLALAGGMIGFGWIVAGFVRPHDFDPAASVYVAGSEMGLKRASALTLRETPGGTRGFYRNARMCLNAGGDFVRAPRAAVLVLEAGPGGSTRFATAPGLERKVQRTGKWEPVPAEELALGYTPNVVYRVGSLYLKWS</sequence>
<keyword evidence="1" id="KW-0472">Membrane</keyword>